<dbReference type="EMBL" id="BTSX01000004">
    <property type="protein sequence ID" value="GMS97573.1"/>
    <property type="molecule type" value="Genomic_DNA"/>
</dbReference>
<keyword evidence="1" id="KW-1133">Transmembrane helix</keyword>
<proteinExistence type="predicted"/>
<accession>A0AAV5TSV6</accession>
<feature type="non-terminal residue" evidence="2">
    <location>
        <position position="1"/>
    </location>
</feature>
<evidence type="ECO:0000313" key="3">
    <source>
        <dbReference type="Proteomes" id="UP001432027"/>
    </source>
</evidence>
<evidence type="ECO:0000256" key="1">
    <source>
        <dbReference type="SAM" id="Phobius"/>
    </source>
</evidence>
<dbReference type="Proteomes" id="UP001432027">
    <property type="component" value="Unassembled WGS sequence"/>
</dbReference>
<gene>
    <name evidence="2" type="ORF">PENTCL1PPCAC_19748</name>
</gene>
<name>A0AAV5TSV6_9BILA</name>
<dbReference type="AlphaFoldDB" id="A0AAV5TSV6"/>
<comment type="caution">
    <text evidence="2">The sequence shown here is derived from an EMBL/GenBank/DDBJ whole genome shotgun (WGS) entry which is preliminary data.</text>
</comment>
<evidence type="ECO:0000313" key="2">
    <source>
        <dbReference type="EMBL" id="GMS97573.1"/>
    </source>
</evidence>
<reference evidence="2" key="1">
    <citation type="submission" date="2023-10" db="EMBL/GenBank/DDBJ databases">
        <title>Genome assembly of Pristionchus species.</title>
        <authorList>
            <person name="Yoshida K."/>
            <person name="Sommer R.J."/>
        </authorList>
    </citation>
    <scope>NUCLEOTIDE SEQUENCE</scope>
    <source>
        <strain evidence="2">RS0144</strain>
    </source>
</reference>
<keyword evidence="1" id="KW-0812">Transmembrane</keyword>
<protein>
    <submittedName>
        <fullName evidence="2">Uncharacterized protein</fullName>
    </submittedName>
</protein>
<keyword evidence="1" id="KW-0472">Membrane</keyword>
<organism evidence="2 3">
    <name type="scientific">Pristionchus entomophagus</name>
    <dbReference type="NCBI Taxonomy" id="358040"/>
    <lineage>
        <taxon>Eukaryota</taxon>
        <taxon>Metazoa</taxon>
        <taxon>Ecdysozoa</taxon>
        <taxon>Nematoda</taxon>
        <taxon>Chromadorea</taxon>
        <taxon>Rhabditida</taxon>
        <taxon>Rhabditina</taxon>
        <taxon>Diplogasteromorpha</taxon>
        <taxon>Diplogasteroidea</taxon>
        <taxon>Neodiplogasteridae</taxon>
        <taxon>Pristionchus</taxon>
    </lineage>
</organism>
<keyword evidence="3" id="KW-1185">Reference proteome</keyword>
<feature type="transmembrane region" description="Helical" evidence="1">
    <location>
        <begin position="20"/>
        <end position="40"/>
    </location>
</feature>
<sequence>GSFTRDQTDGKALSTFMMRILLPLILVASAQTFLVTVYNLQSNEDVPVKYWHPEIPVSEDGMWKAPADASGRAMWFVPHLGDIVYDGVIMAHNLFVQFSMENSTTIRYTVGTNYTINGSSTSLRMKFVPRDRSLPVFVCNDSVSNQCVKQGQSPADPKIVKWSRAPLKDTRNIGGFFDLYFY</sequence>